<dbReference type="Proteomes" id="UP000191004">
    <property type="component" value="Unassembled WGS sequence"/>
</dbReference>
<name>A0A1T3CXP6_9HYPO</name>
<feature type="transmembrane region" description="Helical" evidence="2">
    <location>
        <begin position="284"/>
        <end position="305"/>
    </location>
</feature>
<keyword evidence="2" id="KW-1133">Transmembrane helix</keyword>
<evidence type="ECO:0000256" key="1">
    <source>
        <dbReference type="SAM" id="MobiDB-lite"/>
    </source>
</evidence>
<feature type="transmembrane region" description="Helical" evidence="2">
    <location>
        <begin position="535"/>
        <end position="553"/>
    </location>
</feature>
<evidence type="ECO:0000313" key="4">
    <source>
        <dbReference type="Proteomes" id="UP000191004"/>
    </source>
</evidence>
<dbReference type="PANTHER" id="PTHR42101:SF1">
    <property type="entry name" value="LOW TEMPERATURE REQUIREMENT A"/>
    <property type="match status" value="1"/>
</dbReference>
<proteinExistence type="predicted"/>
<dbReference type="AlphaFoldDB" id="A0A1T3CXP6"/>
<feature type="transmembrane region" description="Helical" evidence="2">
    <location>
        <begin position="92"/>
        <end position="110"/>
    </location>
</feature>
<feature type="region of interest" description="Disordered" evidence="1">
    <location>
        <begin position="598"/>
        <end position="650"/>
    </location>
</feature>
<gene>
    <name evidence="3" type="ORF">A0O28_0094040</name>
</gene>
<evidence type="ECO:0000313" key="3">
    <source>
        <dbReference type="EMBL" id="OPB45837.1"/>
    </source>
</evidence>
<evidence type="ECO:0000256" key="2">
    <source>
        <dbReference type="SAM" id="Phobius"/>
    </source>
</evidence>
<sequence>MAEHEGHSEVREKLRLMKSPVVLSEASESSHGGAEMPNLANFGDRYTDNSIQFMRHEEAGTLEIFTDLFFAANYAVFSKTQSVTSHERVGSYIGYFGMLWMTWLVVGLYDVRFVTDSIFERLIRAVHLGAFVGFAVVAPKFDPSNQDVTTMRAMSLILMVSRLGLMIEYASILWHVRRFKNVHISFYVQMSIHFIAAMIYLGIAFRFTNSKESRVFVTWYVVGAVEVLATFGAAIFFPVLSLAKTHLMNRLFLLTVIILGESIVVLADKVVIIVENPDSWDASIIGILTAGVATTYMVFLIYWDWMKTAYLPPLRQMLWTLVHFPFHLALVLFMQGFTQFIQWSKVIDVLNNLSTNWIIFDPVKLAHTTSAAVKQNLTAELTKFENLYPPTYVATIELIQEALDNITDIPNAFWPKLGKALTIDDYDLPDDENTLTFYNLFSGLLNAMENSVFAVFEIDLQKEALKEEREKGGSGAEEQSLSANGAQIDDATWERYNLVFTFGYIAAGACLALMVLLSIIARVTPWKPWPVIRSIIYLLLALGMGLVALLNLNEDKLSAFLNTPWLLPTLCIAWTVVLLLTHIHHDIPLFFNRRSPRPGRRDTMETKSNNDSEHAQPMVHNMDDSTSYAGAGMHHGYQPAPQAQHGSEYV</sequence>
<feature type="transmembrane region" description="Helical" evidence="2">
    <location>
        <begin position="565"/>
        <end position="591"/>
    </location>
</feature>
<feature type="transmembrane region" description="Helical" evidence="2">
    <location>
        <begin position="502"/>
        <end position="523"/>
    </location>
</feature>
<feature type="transmembrane region" description="Helical" evidence="2">
    <location>
        <begin position="122"/>
        <end position="141"/>
    </location>
</feature>
<comment type="caution">
    <text evidence="3">The sequence shown here is derived from an EMBL/GenBank/DDBJ whole genome shotgun (WGS) entry which is preliminary data.</text>
</comment>
<feature type="compositionally biased region" description="Basic and acidic residues" evidence="1">
    <location>
        <begin position="599"/>
        <end position="614"/>
    </location>
</feature>
<keyword evidence="2" id="KW-0472">Membrane</keyword>
<feature type="transmembrane region" description="Helical" evidence="2">
    <location>
        <begin position="153"/>
        <end position="174"/>
    </location>
</feature>
<feature type="transmembrane region" description="Helical" evidence="2">
    <location>
        <begin position="217"/>
        <end position="239"/>
    </location>
</feature>
<dbReference type="Pfam" id="PF06772">
    <property type="entry name" value="LtrA"/>
    <property type="match status" value="1"/>
</dbReference>
<feature type="transmembrane region" description="Helical" evidence="2">
    <location>
        <begin position="317"/>
        <end position="337"/>
    </location>
</feature>
<evidence type="ECO:0008006" key="5">
    <source>
        <dbReference type="Google" id="ProtNLM"/>
    </source>
</evidence>
<feature type="transmembrane region" description="Helical" evidence="2">
    <location>
        <begin position="186"/>
        <end position="205"/>
    </location>
</feature>
<feature type="transmembrane region" description="Helical" evidence="2">
    <location>
        <begin position="251"/>
        <end position="272"/>
    </location>
</feature>
<protein>
    <recommendedName>
        <fullName evidence="5">Low temperature requirement A</fullName>
    </recommendedName>
</protein>
<organism evidence="3 4">
    <name type="scientific">Trichoderma guizhouense</name>
    <dbReference type="NCBI Taxonomy" id="1491466"/>
    <lineage>
        <taxon>Eukaryota</taxon>
        <taxon>Fungi</taxon>
        <taxon>Dikarya</taxon>
        <taxon>Ascomycota</taxon>
        <taxon>Pezizomycotina</taxon>
        <taxon>Sordariomycetes</taxon>
        <taxon>Hypocreomycetidae</taxon>
        <taxon>Hypocreales</taxon>
        <taxon>Hypocreaceae</taxon>
        <taxon>Trichoderma</taxon>
    </lineage>
</organism>
<dbReference type="OrthoDB" id="3177213at2759"/>
<dbReference type="PANTHER" id="PTHR42101">
    <property type="entry name" value="CHROMOSOME 16, WHOLE GENOME SHOTGUN SEQUENCE"/>
    <property type="match status" value="1"/>
</dbReference>
<dbReference type="InterPro" id="IPR010640">
    <property type="entry name" value="Low_temperature_requirement_A"/>
</dbReference>
<reference evidence="3 4" key="1">
    <citation type="submission" date="2016-04" db="EMBL/GenBank/DDBJ databases">
        <title>Multiple horizontal gene transfer events from other fungi enriched the ability of the initially mycotrophic fungus Trichoderma (Ascomycota) to feed on dead plant biomass.</title>
        <authorList>
            <person name="Atanasova L."/>
            <person name="Chenthamara K."/>
            <person name="Zhang J."/>
            <person name="Grujic M."/>
            <person name="Henrissat B."/>
            <person name="Kuo A."/>
            <person name="Aertz A."/>
            <person name="Salamov A."/>
            <person name="Lipzen A."/>
            <person name="Labutti K."/>
            <person name="Barry K."/>
            <person name="Miao Y."/>
            <person name="Rahimi M.J."/>
            <person name="Shen Q."/>
            <person name="Grigoriev I.V."/>
            <person name="Kubicek C.P."/>
            <person name="Druzhinina I.S."/>
        </authorList>
    </citation>
    <scope>NUCLEOTIDE SEQUENCE [LARGE SCALE GENOMIC DNA]</scope>
    <source>
        <strain evidence="3 4">NJAU 4742</strain>
    </source>
</reference>
<accession>A0A1T3CXP6</accession>
<keyword evidence="2" id="KW-0812">Transmembrane</keyword>
<keyword evidence="4" id="KW-1185">Reference proteome</keyword>
<dbReference type="EMBL" id="LVVK01000004">
    <property type="protein sequence ID" value="OPB45837.1"/>
    <property type="molecule type" value="Genomic_DNA"/>
</dbReference>